<organism evidence="3 4">
    <name type="scientific">Persicitalea jodogahamensis</name>
    <dbReference type="NCBI Taxonomy" id="402147"/>
    <lineage>
        <taxon>Bacteria</taxon>
        <taxon>Pseudomonadati</taxon>
        <taxon>Bacteroidota</taxon>
        <taxon>Cytophagia</taxon>
        <taxon>Cytophagales</taxon>
        <taxon>Spirosomataceae</taxon>
        <taxon>Persicitalea</taxon>
    </lineage>
</organism>
<dbReference type="AlphaFoldDB" id="A0A8J3GC78"/>
<comment type="caution">
    <text evidence="3">The sequence shown here is derived from an EMBL/GenBank/DDBJ whole genome shotgun (WGS) entry which is preliminary data.</text>
</comment>
<gene>
    <name evidence="3" type="ORF">GCM10007390_47720</name>
</gene>
<proteinExistence type="predicted"/>
<reference evidence="3 4" key="1">
    <citation type="journal article" date="2014" name="Int. J. Syst. Evol. Microbiol.">
        <title>Complete genome sequence of Corynebacterium casei LMG S-19264T (=DSM 44701T), isolated from a smear-ripened cheese.</title>
        <authorList>
            <consortium name="US DOE Joint Genome Institute (JGI-PGF)"/>
            <person name="Walter F."/>
            <person name="Albersmeier A."/>
            <person name="Kalinowski J."/>
            <person name="Ruckert C."/>
        </authorList>
    </citation>
    <scope>NUCLEOTIDE SEQUENCE [LARGE SCALE GENOMIC DNA]</scope>
    <source>
        <strain evidence="3 4">KCTC 12866</strain>
    </source>
</reference>
<feature type="domain" description="Tn3 transposase DDE" evidence="2">
    <location>
        <begin position="2"/>
        <end position="67"/>
    </location>
</feature>
<dbReference type="Proteomes" id="UP000598271">
    <property type="component" value="Unassembled WGS sequence"/>
</dbReference>
<evidence type="ECO:0000313" key="4">
    <source>
        <dbReference type="Proteomes" id="UP000598271"/>
    </source>
</evidence>
<accession>A0A8J3GC78</accession>
<dbReference type="Pfam" id="PF01526">
    <property type="entry name" value="DDE_Tnp_Tn3"/>
    <property type="match status" value="1"/>
</dbReference>
<protein>
    <recommendedName>
        <fullName evidence="2">Tn3 transposase DDE domain-containing protein</fullName>
    </recommendedName>
</protein>
<dbReference type="EMBL" id="BMXF01000007">
    <property type="protein sequence ID" value="GHB86578.1"/>
    <property type="molecule type" value="Genomic_DNA"/>
</dbReference>
<dbReference type="GO" id="GO:0004803">
    <property type="term" value="F:transposase activity"/>
    <property type="evidence" value="ECO:0007669"/>
    <property type="project" value="InterPro"/>
</dbReference>
<name>A0A8J3GC78_9BACT</name>
<evidence type="ECO:0000256" key="1">
    <source>
        <dbReference type="SAM" id="MobiDB-lite"/>
    </source>
</evidence>
<dbReference type="InterPro" id="IPR002513">
    <property type="entry name" value="Tn3_Tnp_DDE_dom"/>
</dbReference>
<feature type="region of interest" description="Disordered" evidence="1">
    <location>
        <begin position="67"/>
        <end position="90"/>
    </location>
</feature>
<evidence type="ECO:0000259" key="2">
    <source>
        <dbReference type="Pfam" id="PF01526"/>
    </source>
</evidence>
<dbReference type="GO" id="GO:0006313">
    <property type="term" value="P:DNA transposition"/>
    <property type="evidence" value="ECO:0007669"/>
    <property type="project" value="InterPro"/>
</dbReference>
<keyword evidence="4" id="KW-1185">Reference proteome</keyword>
<sequence>MVTIKLNHALPSTLLRRLTSYASHHPLYQALGKLDRIVRTTFLLQYMHQEEIRRRVNHQLTKVENMHCSGSPAVGGRTKPGQKRTNPVCK</sequence>
<evidence type="ECO:0000313" key="3">
    <source>
        <dbReference type="EMBL" id="GHB86578.1"/>
    </source>
</evidence>